<accession>A0A8K0DTF4</accession>
<dbReference type="InterPro" id="IPR000477">
    <property type="entry name" value="RT_dom"/>
</dbReference>
<evidence type="ECO:0000256" key="1">
    <source>
        <dbReference type="SAM" id="MobiDB-lite"/>
    </source>
</evidence>
<dbReference type="OrthoDB" id="7478317at2759"/>
<dbReference type="SUPFAM" id="SSF56672">
    <property type="entry name" value="DNA/RNA polymerases"/>
    <property type="match status" value="1"/>
</dbReference>
<feature type="domain" description="Reverse transcriptase" evidence="2">
    <location>
        <begin position="209"/>
        <end position="275"/>
    </location>
</feature>
<feature type="region of interest" description="Disordered" evidence="1">
    <location>
        <begin position="23"/>
        <end position="59"/>
    </location>
</feature>
<dbReference type="GO" id="GO:0071897">
    <property type="term" value="P:DNA biosynthetic process"/>
    <property type="evidence" value="ECO:0007669"/>
    <property type="project" value="UniProtKB-ARBA"/>
</dbReference>
<keyword evidence="4" id="KW-1185">Reference proteome</keyword>
<organism evidence="3 4">
    <name type="scientific">Ignelater luminosus</name>
    <name type="common">Cucubano</name>
    <name type="synonym">Pyrophorus luminosus</name>
    <dbReference type="NCBI Taxonomy" id="2038154"/>
    <lineage>
        <taxon>Eukaryota</taxon>
        <taxon>Metazoa</taxon>
        <taxon>Ecdysozoa</taxon>
        <taxon>Arthropoda</taxon>
        <taxon>Hexapoda</taxon>
        <taxon>Insecta</taxon>
        <taxon>Pterygota</taxon>
        <taxon>Neoptera</taxon>
        <taxon>Endopterygota</taxon>
        <taxon>Coleoptera</taxon>
        <taxon>Polyphaga</taxon>
        <taxon>Elateriformia</taxon>
        <taxon>Elateroidea</taxon>
        <taxon>Elateridae</taxon>
        <taxon>Agrypninae</taxon>
        <taxon>Pyrophorini</taxon>
        <taxon>Ignelater</taxon>
    </lineage>
</organism>
<name>A0A8K0DTF4_IGNLU</name>
<proteinExistence type="predicted"/>
<evidence type="ECO:0000259" key="2">
    <source>
        <dbReference type="Pfam" id="PF00078"/>
    </source>
</evidence>
<dbReference type="AlphaFoldDB" id="A0A8K0DTF4"/>
<dbReference type="EMBL" id="VTPC01000007">
    <property type="protein sequence ID" value="KAF2906160.1"/>
    <property type="molecule type" value="Genomic_DNA"/>
</dbReference>
<dbReference type="Gene3D" id="3.10.10.10">
    <property type="entry name" value="HIV Type 1 Reverse Transcriptase, subunit A, domain 1"/>
    <property type="match status" value="1"/>
</dbReference>
<dbReference type="PANTHER" id="PTHR24559">
    <property type="entry name" value="TRANSPOSON TY3-I GAG-POL POLYPROTEIN"/>
    <property type="match status" value="1"/>
</dbReference>
<dbReference type="InterPro" id="IPR053134">
    <property type="entry name" value="RNA-dir_DNA_polymerase"/>
</dbReference>
<feature type="compositionally biased region" description="Acidic residues" evidence="1">
    <location>
        <begin position="25"/>
        <end position="38"/>
    </location>
</feature>
<evidence type="ECO:0000313" key="4">
    <source>
        <dbReference type="Proteomes" id="UP000801492"/>
    </source>
</evidence>
<evidence type="ECO:0000313" key="3">
    <source>
        <dbReference type="EMBL" id="KAF2906160.1"/>
    </source>
</evidence>
<reference evidence="3" key="1">
    <citation type="submission" date="2019-08" db="EMBL/GenBank/DDBJ databases">
        <title>The genome of the North American firefly Photinus pyralis.</title>
        <authorList>
            <consortium name="Photinus pyralis genome working group"/>
            <person name="Fallon T.R."/>
            <person name="Sander Lower S.E."/>
            <person name="Weng J.-K."/>
        </authorList>
    </citation>
    <scope>NUCLEOTIDE SEQUENCE</scope>
    <source>
        <strain evidence="3">TRF0915ILg1</strain>
        <tissue evidence="3">Whole body</tissue>
    </source>
</reference>
<sequence length="275" mass="31146">MAGTAEKMSKRICTYLMDISSLNDVSDEEEQSQDEEDDKDKTNPILPEDRNNVEGNQNLHTADLRKSTLTLTGFGQHTVNTTGFFAASIKIDDDDFSTTIHVVPRESMAAEVIVGQELLNQANLMVDKDGIKIRSRSNDTFLYIQSVEEELNIEKTASSESKDEAPSYSSPRRLPFNEREIVKNQGDEWVSEGIVEPCCSEWTSPVVVVRKKDGSPRVCIDYRKTNQQVMQDRYPLSLIEDQLDRLQDAKCFTTIDLKNGFFHVVVEEESQKHTA</sequence>
<dbReference type="Pfam" id="PF00078">
    <property type="entry name" value="RVT_1"/>
    <property type="match status" value="1"/>
</dbReference>
<protein>
    <recommendedName>
        <fullName evidence="2">Reverse transcriptase domain-containing protein</fullName>
    </recommendedName>
</protein>
<dbReference type="PANTHER" id="PTHR24559:SF444">
    <property type="entry name" value="REVERSE TRANSCRIPTASE DOMAIN-CONTAINING PROTEIN"/>
    <property type="match status" value="1"/>
</dbReference>
<gene>
    <name evidence="3" type="ORF">ILUMI_00018</name>
</gene>
<dbReference type="Proteomes" id="UP000801492">
    <property type="component" value="Unassembled WGS sequence"/>
</dbReference>
<dbReference type="InterPro" id="IPR043502">
    <property type="entry name" value="DNA/RNA_pol_sf"/>
</dbReference>
<dbReference type="CDD" id="cd01647">
    <property type="entry name" value="RT_LTR"/>
    <property type="match status" value="1"/>
</dbReference>
<comment type="caution">
    <text evidence="3">The sequence shown here is derived from an EMBL/GenBank/DDBJ whole genome shotgun (WGS) entry which is preliminary data.</text>
</comment>
<feature type="compositionally biased region" description="Basic and acidic residues" evidence="1">
    <location>
        <begin position="39"/>
        <end position="52"/>
    </location>
</feature>